<dbReference type="AlphaFoldDB" id="A0A6H9WTF0"/>
<dbReference type="GO" id="GO:0003677">
    <property type="term" value="F:DNA binding"/>
    <property type="evidence" value="ECO:0007669"/>
    <property type="project" value="UniProtKB-KW"/>
</dbReference>
<dbReference type="InterPro" id="IPR036388">
    <property type="entry name" value="WH-like_DNA-bd_sf"/>
</dbReference>
<keyword evidence="6" id="KW-1185">Reference proteome</keyword>
<dbReference type="SUPFAM" id="SSF46785">
    <property type="entry name" value="Winged helix' DNA-binding domain"/>
    <property type="match status" value="1"/>
</dbReference>
<evidence type="ECO:0000259" key="4">
    <source>
        <dbReference type="PROSITE" id="PS50949"/>
    </source>
</evidence>
<dbReference type="Pfam" id="PF07729">
    <property type="entry name" value="FCD"/>
    <property type="match status" value="1"/>
</dbReference>
<dbReference type="Gene3D" id="1.20.120.530">
    <property type="entry name" value="GntR ligand-binding domain-like"/>
    <property type="match status" value="1"/>
</dbReference>
<dbReference type="OrthoDB" id="7989071at2"/>
<dbReference type="Pfam" id="PF00392">
    <property type="entry name" value="GntR"/>
    <property type="match status" value="1"/>
</dbReference>
<protein>
    <submittedName>
        <fullName evidence="5">GntR family transcriptional regulator</fullName>
    </submittedName>
</protein>
<evidence type="ECO:0000256" key="3">
    <source>
        <dbReference type="ARBA" id="ARBA00023163"/>
    </source>
</evidence>
<dbReference type="PROSITE" id="PS50949">
    <property type="entry name" value="HTH_GNTR"/>
    <property type="match status" value="1"/>
</dbReference>
<keyword evidence="2" id="KW-0238">DNA-binding</keyword>
<gene>
    <name evidence="5" type="ORF">F8O04_04665</name>
</gene>
<sequence length="220" mass="24696">MHQATRSSAVHVSLAERAYRTLRDRLVLLDIEPGAPINEAQLAKELDMGRTPVREALKRLEVDHLVVSYLRQGTFAASIDIRDLAAISELRSVLEPVAARRAAELATPEQRESLRATASEIEAMIRETPTRRTLIEHDLIAHRRIYGVLDNTHLHETLERLDNLATRLWWTVLDRMPDVGEHVAEHVALLHAIAEGDADRAATLALEHVANFEASVRRAV</sequence>
<dbReference type="InterPro" id="IPR011711">
    <property type="entry name" value="GntR_C"/>
</dbReference>
<dbReference type="EMBL" id="WBJY01000001">
    <property type="protein sequence ID" value="KAB1649550.1"/>
    <property type="molecule type" value="Genomic_DNA"/>
</dbReference>
<dbReference type="InterPro" id="IPR036390">
    <property type="entry name" value="WH_DNA-bd_sf"/>
</dbReference>
<reference evidence="5 6" key="1">
    <citation type="submission" date="2019-09" db="EMBL/GenBank/DDBJ databases">
        <title>Phylogeny of genus Pseudoclavibacter and closely related genus.</title>
        <authorList>
            <person name="Li Y."/>
        </authorList>
    </citation>
    <scope>NUCLEOTIDE SEQUENCE [LARGE SCALE GENOMIC DNA]</scope>
    <source>
        <strain evidence="5 6">EGI 60007</strain>
    </source>
</reference>
<keyword evidence="1" id="KW-0805">Transcription regulation</keyword>
<dbReference type="SMART" id="SM00895">
    <property type="entry name" value="FCD"/>
    <property type="match status" value="1"/>
</dbReference>
<feature type="domain" description="HTH gntR-type" evidence="4">
    <location>
        <begin position="12"/>
        <end position="79"/>
    </location>
</feature>
<dbReference type="PANTHER" id="PTHR43537:SF45">
    <property type="entry name" value="GNTR FAMILY REGULATORY PROTEIN"/>
    <property type="match status" value="1"/>
</dbReference>
<dbReference type="Gene3D" id="1.10.10.10">
    <property type="entry name" value="Winged helix-like DNA-binding domain superfamily/Winged helix DNA-binding domain"/>
    <property type="match status" value="1"/>
</dbReference>
<dbReference type="GO" id="GO:0003700">
    <property type="term" value="F:DNA-binding transcription factor activity"/>
    <property type="evidence" value="ECO:0007669"/>
    <property type="project" value="InterPro"/>
</dbReference>
<dbReference type="SUPFAM" id="SSF48008">
    <property type="entry name" value="GntR ligand-binding domain-like"/>
    <property type="match status" value="1"/>
</dbReference>
<accession>A0A6H9WTF0</accession>
<evidence type="ECO:0000256" key="2">
    <source>
        <dbReference type="ARBA" id="ARBA00023125"/>
    </source>
</evidence>
<name>A0A6H9WTF0_9MICO</name>
<keyword evidence="3" id="KW-0804">Transcription</keyword>
<dbReference type="InterPro" id="IPR008920">
    <property type="entry name" value="TF_FadR/GntR_C"/>
</dbReference>
<evidence type="ECO:0000313" key="5">
    <source>
        <dbReference type="EMBL" id="KAB1649550.1"/>
    </source>
</evidence>
<dbReference type="PANTHER" id="PTHR43537">
    <property type="entry name" value="TRANSCRIPTIONAL REGULATOR, GNTR FAMILY"/>
    <property type="match status" value="1"/>
</dbReference>
<dbReference type="Proteomes" id="UP000431744">
    <property type="component" value="Unassembled WGS sequence"/>
</dbReference>
<evidence type="ECO:0000313" key="6">
    <source>
        <dbReference type="Proteomes" id="UP000431744"/>
    </source>
</evidence>
<dbReference type="InterPro" id="IPR000524">
    <property type="entry name" value="Tscrpt_reg_HTH_GntR"/>
</dbReference>
<evidence type="ECO:0000256" key="1">
    <source>
        <dbReference type="ARBA" id="ARBA00023015"/>
    </source>
</evidence>
<dbReference type="SMART" id="SM00345">
    <property type="entry name" value="HTH_GNTR"/>
    <property type="match status" value="1"/>
</dbReference>
<organism evidence="5 6">
    <name type="scientific">Pseudoclavibacter endophyticus</name>
    <dbReference type="NCBI Taxonomy" id="1778590"/>
    <lineage>
        <taxon>Bacteria</taxon>
        <taxon>Bacillati</taxon>
        <taxon>Actinomycetota</taxon>
        <taxon>Actinomycetes</taxon>
        <taxon>Micrococcales</taxon>
        <taxon>Microbacteriaceae</taxon>
        <taxon>Pseudoclavibacter</taxon>
    </lineage>
</organism>
<proteinExistence type="predicted"/>
<comment type="caution">
    <text evidence="5">The sequence shown here is derived from an EMBL/GenBank/DDBJ whole genome shotgun (WGS) entry which is preliminary data.</text>
</comment>
<dbReference type="RefSeq" id="WP_158028140.1">
    <property type="nucleotide sequence ID" value="NZ_BMHG01000001.1"/>
</dbReference>